<dbReference type="EMBL" id="AP023091">
    <property type="protein sequence ID" value="BCE17796.1"/>
    <property type="molecule type" value="Genomic_DNA"/>
</dbReference>
<evidence type="ECO:0000313" key="1">
    <source>
        <dbReference type="EMBL" id="BCE17796.1"/>
    </source>
</evidence>
<accession>A0A809WSA5</accession>
<proteinExistence type="predicted"/>
<protein>
    <submittedName>
        <fullName evidence="1">Uncharacterized protein</fullName>
    </submittedName>
</protein>
<sequence>MPAYKINRVGHDLCHPLGMLTILSHSLLGLDGSSKTSDDGRRQLFVPFSPALDPELTQFQFELVIVEQDKGLDALVRRCLGGDTFKHLANVRQRASRPRIAGP</sequence>
<name>A0A809WSA5_9BRAD</name>
<organism evidence="1">
    <name type="scientific">Bradyrhizobium diazoefficiens</name>
    <dbReference type="NCBI Taxonomy" id="1355477"/>
    <lineage>
        <taxon>Bacteria</taxon>
        <taxon>Pseudomonadati</taxon>
        <taxon>Pseudomonadota</taxon>
        <taxon>Alphaproteobacteria</taxon>
        <taxon>Hyphomicrobiales</taxon>
        <taxon>Nitrobacteraceae</taxon>
        <taxon>Bradyrhizobium</taxon>
    </lineage>
</organism>
<reference evidence="1" key="1">
    <citation type="submission" date="2020-05" db="EMBL/GenBank/DDBJ databases">
        <title>Complete genome sequence of Bradyrhizobium diazoefficiens XF1 isolated from soybean nodule.</title>
        <authorList>
            <person name="Noda R."/>
            <person name="Kakizaki K."/>
            <person name="Minamisawa K."/>
        </authorList>
    </citation>
    <scope>NUCLEOTIDE SEQUENCE</scope>
    <source>
        <strain evidence="1">XF1</strain>
    </source>
</reference>
<dbReference type="AlphaFoldDB" id="A0A809WSA5"/>
<gene>
    <name evidence="1" type="ORF">XF1B_04770</name>
</gene>